<dbReference type="InterPro" id="IPR032695">
    <property type="entry name" value="Integrin_dom_sf"/>
</dbReference>
<evidence type="ECO:0000259" key="15">
    <source>
        <dbReference type="Pfam" id="PF08441"/>
    </source>
</evidence>
<dbReference type="PROSITE" id="PS00242">
    <property type="entry name" value="INTEGRIN_ALPHA"/>
    <property type="match status" value="1"/>
</dbReference>
<accession>A0A5A9PTJ8</accession>
<dbReference type="GO" id="GO:0033627">
    <property type="term" value="P:cell adhesion mediated by integrin"/>
    <property type="evidence" value="ECO:0007669"/>
    <property type="project" value="TreeGrafter"/>
</dbReference>
<evidence type="ECO:0000259" key="17">
    <source>
        <dbReference type="Pfam" id="PF20806"/>
    </source>
</evidence>
<dbReference type="Proteomes" id="UP000324632">
    <property type="component" value="Chromosome 1"/>
</dbReference>
<dbReference type="GO" id="GO:0007160">
    <property type="term" value="P:cell-matrix adhesion"/>
    <property type="evidence" value="ECO:0007669"/>
    <property type="project" value="TreeGrafter"/>
</dbReference>
<dbReference type="PANTHER" id="PTHR23220:SF89">
    <property type="entry name" value="INTEGRIN ALPHA-3"/>
    <property type="match status" value="1"/>
</dbReference>
<dbReference type="GO" id="GO:0098609">
    <property type="term" value="P:cell-cell adhesion"/>
    <property type="evidence" value="ECO:0007669"/>
    <property type="project" value="TreeGrafter"/>
</dbReference>
<keyword evidence="7 14" id="KW-1133">Transmembrane helix</keyword>
<gene>
    <name evidence="18" type="ORF">E1301_Tti018708</name>
</gene>
<evidence type="ECO:0000256" key="1">
    <source>
        <dbReference type="ARBA" id="ARBA00004479"/>
    </source>
</evidence>
<dbReference type="FunFam" id="1.20.5.930:FF:000001">
    <property type="entry name" value="Integrin subunit alpha V"/>
    <property type="match status" value="1"/>
</dbReference>
<evidence type="ECO:0000313" key="19">
    <source>
        <dbReference type="Proteomes" id="UP000324632"/>
    </source>
</evidence>
<evidence type="ECO:0000256" key="11">
    <source>
        <dbReference type="ARBA" id="ARBA00023170"/>
    </source>
</evidence>
<dbReference type="Gene3D" id="1.20.5.930">
    <property type="entry name" value="Bicelle-embedded integrin alpha(iib) transmembrane segment"/>
    <property type="match status" value="1"/>
</dbReference>
<dbReference type="EMBL" id="SOYY01000001">
    <property type="protein sequence ID" value="KAA0725570.1"/>
    <property type="molecule type" value="Genomic_DNA"/>
</dbReference>
<keyword evidence="5" id="KW-0677">Repeat</keyword>
<evidence type="ECO:0000256" key="14">
    <source>
        <dbReference type="RuleBase" id="RU003762"/>
    </source>
</evidence>
<dbReference type="Gene3D" id="2.60.40.1530">
    <property type="entry name" value="ntegrin, alpha v. Chain A, domain 4"/>
    <property type="match status" value="1"/>
</dbReference>
<feature type="repeat" description="FG-GAP" evidence="13">
    <location>
        <begin position="27"/>
        <end position="95"/>
    </location>
</feature>
<comment type="similarity">
    <text evidence="2 14">Belongs to the integrin alpha chain family.</text>
</comment>
<evidence type="ECO:0000256" key="9">
    <source>
        <dbReference type="ARBA" id="ARBA00023136"/>
    </source>
</evidence>
<dbReference type="InterPro" id="IPR000413">
    <property type="entry name" value="Integrin_alpha"/>
</dbReference>
<evidence type="ECO:0000256" key="2">
    <source>
        <dbReference type="ARBA" id="ARBA00008054"/>
    </source>
</evidence>
<dbReference type="Pfam" id="PF20806">
    <property type="entry name" value="Integrin_A_Ig_3"/>
    <property type="match status" value="1"/>
</dbReference>
<evidence type="ECO:0000256" key="13">
    <source>
        <dbReference type="PROSITE-ProRule" id="PRU00803"/>
    </source>
</evidence>
<dbReference type="Gene3D" id="2.60.40.1460">
    <property type="entry name" value="Integrin domains. Chain A, domain 2"/>
    <property type="match status" value="1"/>
</dbReference>
<dbReference type="InterPro" id="IPR028994">
    <property type="entry name" value="Integrin_alpha_N"/>
</dbReference>
<dbReference type="PRINTS" id="PR01185">
    <property type="entry name" value="INTEGRINA"/>
</dbReference>
<dbReference type="InterPro" id="IPR013517">
    <property type="entry name" value="FG-GAP"/>
</dbReference>
<dbReference type="SMART" id="SM00191">
    <property type="entry name" value="Int_alpha"/>
    <property type="match status" value="5"/>
</dbReference>
<feature type="transmembrane region" description="Helical" evidence="14">
    <location>
        <begin position="983"/>
        <end position="1005"/>
    </location>
</feature>
<dbReference type="Gene3D" id="2.130.10.130">
    <property type="entry name" value="Integrin alpha, N-terminal"/>
    <property type="match status" value="1"/>
</dbReference>
<dbReference type="InterPro" id="IPR013649">
    <property type="entry name" value="Integrin_alpha_Ig-like_1"/>
</dbReference>
<dbReference type="PANTHER" id="PTHR23220">
    <property type="entry name" value="INTEGRIN ALPHA"/>
    <property type="match status" value="1"/>
</dbReference>
<dbReference type="InterPro" id="IPR048285">
    <property type="entry name" value="Integrin_alpha_Ig-like_2"/>
</dbReference>
<feature type="repeat" description="FG-GAP" evidence="13">
    <location>
        <begin position="351"/>
        <end position="406"/>
    </location>
</feature>
<feature type="domain" description="Integrin alpha first immunoglubulin-like" evidence="15">
    <location>
        <begin position="457"/>
        <end position="606"/>
    </location>
</feature>
<dbReference type="GO" id="GO:0009897">
    <property type="term" value="C:external side of plasma membrane"/>
    <property type="evidence" value="ECO:0007669"/>
    <property type="project" value="TreeGrafter"/>
</dbReference>
<proteinExistence type="inferred from homology"/>
<comment type="subcellular location">
    <subcellularLocation>
        <location evidence="1 14">Membrane</location>
        <topology evidence="1 14">Single-pass type I membrane protein</topology>
    </subcellularLocation>
</comment>
<evidence type="ECO:0000259" key="16">
    <source>
        <dbReference type="Pfam" id="PF20805"/>
    </source>
</evidence>
<keyword evidence="12" id="KW-0325">Glycoprotein</keyword>
<evidence type="ECO:0000256" key="8">
    <source>
        <dbReference type="ARBA" id="ARBA00023037"/>
    </source>
</evidence>
<comment type="caution">
    <text evidence="18">The sequence shown here is derived from an EMBL/GenBank/DDBJ whole genome shotgun (WGS) entry which is preliminary data.</text>
</comment>
<feature type="domain" description="Integrin alpha third immunoglobulin-like" evidence="17">
    <location>
        <begin position="770"/>
        <end position="971"/>
    </location>
</feature>
<dbReference type="PROSITE" id="PS51470">
    <property type="entry name" value="FG_GAP"/>
    <property type="match status" value="4"/>
</dbReference>
<dbReference type="InterPro" id="IPR013519">
    <property type="entry name" value="Int_alpha_beta-p"/>
</dbReference>
<keyword evidence="6 14" id="KW-0130">Cell adhesion</keyword>
<evidence type="ECO:0000256" key="4">
    <source>
        <dbReference type="ARBA" id="ARBA00022729"/>
    </source>
</evidence>
<evidence type="ECO:0000256" key="6">
    <source>
        <dbReference type="ARBA" id="ARBA00022889"/>
    </source>
</evidence>
<dbReference type="InterPro" id="IPR018184">
    <property type="entry name" value="Integrin_alpha_C_CS"/>
</dbReference>
<keyword evidence="11 14" id="KW-0675">Receptor</keyword>
<evidence type="ECO:0000256" key="3">
    <source>
        <dbReference type="ARBA" id="ARBA00022692"/>
    </source>
</evidence>
<keyword evidence="3 14" id="KW-0812">Transmembrane</keyword>
<evidence type="ECO:0000256" key="5">
    <source>
        <dbReference type="ARBA" id="ARBA00022737"/>
    </source>
</evidence>
<name>A0A5A9PTJ8_9TELE</name>
<keyword evidence="10" id="KW-1015">Disulfide bond</keyword>
<keyword evidence="8 14" id="KW-0401">Integrin</keyword>
<dbReference type="GO" id="GO:0005178">
    <property type="term" value="F:integrin binding"/>
    <property type="evidence" value="ECO:0007669"/>
    <property type="project" value="TreeGrafter"/>
</dbReference>
<dbReference type="InterPro" id="IPR048286">
    <property type="entry name" value="Integrin_alpha_Ig-like_3"/>
</dbReference>
<dbReference type="SUPFAM" id="SSF69179">
    <property type="entry name" value="Integrin domains"/>
    <property type="match status" value="3"/>
</dbReference>
<dbReference type="Pfam" id="PF01839">
    <property type="entry name" value="FG-GAP"/>
    <property type="match status" value="2"/>
</dbReference>
<dbReference type="Gene3D" id="2.60.40.1510">
    <property type="entry name" value="ntegrin, alpha v. Chain A, domain 3"/>
    <property type="match status" value="1"/>
</dbReference>
<evidence type="ECO:0000256" key="12">
    <source>
        <dbReference type="ARBA" id="ARBA00023180"/>
    </source>
</evidence>
<protein>
    <submittedName>
        <fullName evidence="18">Integrin alpha-3 CD49 antigen-like family member C</fullName>
    </submittedName>
</protein>
<evidence type="ECO:0000256" key="10">
    <source>
        <dbReference type="ARBA" id="ARBA00023157"/>
    </source>
</evidence>
<feature type="domain" description="Integrin alpha second immunoglobulin-like" evidence="16">
    <location>
        <begin position="607"/>
        <end position="747"/>
    </location>
</feature>
<dbReference type="AlphaFoldDB" id="A0A5A9PTJ8"/>
<dbReference type="Pfam" id="PF20805">
    <property type="entry name" value="Integrin_A_Ig_2"/>
    <property type="match status" value="1"/>
</dbReference>
<dbReference type="GO" id="GO:0007229">
    <property type="term" value="P:integrin-mediated signaling pathway"/>
    <property type="evidence" value="ECO:0007669"/>
    <property type="project" value="UniProtKB-KW"/>
</dbReference>
<feature type="chain" id="PRO_5023153241" evidence="14">
    <location>
        <begin position="22"/>
        <end position="1042"/>
    </location>
</feature>
<dbReference type="GO" id="GO:0008305">
    <property type="term" value="C:integrin complex"/>
    <property type="evidence" value="ECO:0007669"/>
    <property type="project" value="InterPro"/>
</dbReference>
<evidence type="ECO:0000313" key="18">
    <source>
        <dbReference type="EMBL" id="KAA0725570.1"/>
    </source>
</evidence>
<dbReference type="SUPFAM" id="SSF69318">
    <property type="entry name" value="Integrin alpha N-terminal domain"/>
    <property type="match status" value="1"/>
</dbReference>
<feature type="signal peptide" evidence="14">
    <location>
        <begin position="1"/>
        <end position="21"/>
    </location>
</feature>
<keyword evidence="9 14" id="KW-0472">Membrane</keyword>
<keyword evidence="4 14" id="KW-0732">Signal</keyword>
<feature type="repeat" description="FG-GAP" evidence="13">
    <location>
        <begin position="410"/>
        <end position="472"/>
    </location>
</feature>
<keyword evidence="19" id="KW-1185">Reference proteome</keyword>
<reference evidence="18 19" key="1">
    <citation type="journal article" date="2019" name="Mol. Ecol. Resour.">
        <title>Chromosome-level genome assembly of Triplophysa tibetana, a fish adapted to the harsh high-altitude environment of the Tibetan Plateau.</title>
        <authorList>
            <person name="Yang X."/>
            <person name="Liu H."/>
            <person name="Ma Z."/>
            <person name="Zou Y."/>
            <person name="Zou M."/>
            <person name="Mao Y."/>
            <person name="Li X."/>
            <person name="Wang H."/>
            <person name="Chen T."/>
            <person name="Wang W."/>
            <person name="Yang R."/>
        </authorList>
    </citation>
    <scope>NUCLEOTIDE SEQUENCE [LARGE SCALE GENOMIC DNA]</scope>
    <source>
        <strain evidence="18">TTIB1903HZAU</strain>
        <tissue evidence="18">Muscle</tissue>
    </source>
</reference>
<sequence length="1042" mass="115186">MAGVTLRLCAFVMCAIRASSGFNIDTQFPVIKEGKTKGSFFGFSVALHKQTGRIEQHLLLVGAPQEKAQASLSKFNINQTGAVYSCPITTARDDCRTMDLITPPQSTEMVEGMWLGVTVASQKNGGRVLACGHRYVKILLGAEEQQRMVGKCYVRGNDLSYDPSDYWQSDTYELCDFNYDQNLEGMCNMGISGGMTESDVYFGAPGSFVWQGNVHMKCRDTNSDFEGDADEKSFGKLGEDRLNIYIGYSVLEDTKLLHRSEYTVVTGAPRDGFMGSVIMAQKTDRDLTVHPLSISGEQIGSYFGSSLAVTDLNNDDWNDLIVGAPFYFERYNEEGGAVYIYMNDNGSFKEKASVVLKGKKGSGFGFAVAAVGDVNQDGFQDFAVGAPFQDSGKVYIWMGGKSGITKEPSQVIEGKSLVTGGFQTFGYSLNGGMDVDGNDYPDIVVGSLDDHVALLRARPVIHLSKIFTVEPKIVIPSQCVNSCIKVKVCFSYILSNGNKAFKKEIAVRYTVDADHNRRGARVRFLDNKLSTFTGLLSFSAPTCKELELNVITPVLDKLQPIVFTLNVSLDEQKTPAQQTLQNLDAFPVLSGQQTLTDKTEINFHKECGADNRCSSNLKLQAKFADESFVPFPGQMMEFNSNIKKLVMMVEVTNVADSDREAEDAHQATLNITIPDTLKYSGLRVQSGLDVECTADKAVLCDLGNPFKSAQKASLIFIFETSGITLYTEFIDSQLQLSTFSEQKDLLPFPVTLKVKNTILSSFSLERPTVDTSFSGNVVGESAMRSIGDVGSPVEFVFHVRVLGEPLGNMGTLMIDFEWPFEVTNGKWLLYLTEIVVKGTSESRCVPSGNIVNPRNLTLSDEGAKRLKRDVDTSFPYAEAAITVLTPRKVTHLLECSKRTARCVTFSCPLKNMSNHAEIKVRSRVWNSTMLEDYGNALRVQVRGQATLRLLTDKPAIKMESQIREFQVNIDPVLGEEAPYEVPLWIIIVAAIAGIVLLGIISLILWKCGFFRRASRREMYEAKSQKAEMKIQPSDTERLTEEY</sequence>
<evidence type="ECO:0000256" key="7">
    <source>
        <dbReference type="ARBA" id="ARBA00022989"/>
    </source>
</evidence>
<dbReference type="GO" id="GO:0050900">
    <property type="term" value="P:leukocyte migration"/>
    <property type="evidence" value="ECO:0007669"/>
    <property type="project" value="TreeGrafter"/>
</dbReference>
<feature type="repeat" description="FG-GAP" evidence="13">
    <location>
        <begin position="289"/>
        <end position="350"/>
    </location>
</feature>
<organism evidence="18 19">
    <name type="scientific">Triplophysa tibetana</name>
    <dbReference type="NCBI Taxonomy" id="1572043"/>
    <lineage>
        <taxon>Eukaryota</taxon>
        <taxon>Metazoa</taxon>
        <taxon>Chordata</taxon>
        <taxon>Craniata</taxon>
        <taxon>Vertebrata</taxon>
        <taxon>Euteleostomi</taxon>
        <taxon>Actinopterygii</taxon>
        <taxon>Neopterygii</taxon>
        <taxon>Teleostei</taxon>
        <taxon>Ostariophysi</taxon>
        <taxon>Cypriniformes</taxon>
        <taxon>Nemacheilidae</taxon>
        <taxon>Triplophysa</taxon>
    </lineage>
</organism>
<dbReference type="Pfam" id="PF08441">
    <property type="entry name" value="Integrin_A_Ig_1"/>
    <property type="match status" value="1"/>
</dbReference>